<dbReference type="PANTHER" id="PTHR43033">
    <property type="entry name" value="TRNA(ILE)-LYSIDINE SYNTHASE-RELATED"/>
    <property type="match status" value="1"/>
</dbReference>
<dbReference type="InterPro" id="IPR011063">
    <property type="entry name" value="TilS/TtcA_N"/>
</dbReference>
<evidence type="ECO:0000256" key="4">
    <source>
        <dbReference type="ARBA" id="ARBA00022840"/>
    </source>
</evidence>
<sequence>MSADPLFAPAWQSILDQVRSVWSPNRFREVGIVVGVSGGADSVCLLRAIEELRRGRAGQGDPPARGFVIAAHFNHGLRGENSDADQDFVQQLAERRGMRFVTRRAPNATSANVNAPDANSANANAPDASSTFNDASGSKSSSRFTATKLASDTPGEQPERRDVPPVSDEASMSRQRMAFLTETAKQYGARYITLGHSRDDNVETVLHHLFRGTGPAGLAGIGDVRSIESDLVLMRPLLSVDRQSIRDALTQIGQAWREDESNQSTLYTRNWIRGELLPLIQTRYPGAVDAVSRAIAGQRQWRSTMEQLAQDWSHERQISDDPAVFHRDFGDDQGTVILAMQHLWRSSGWPRGGMSGQHWSRLADCFISAKDERFSLPGEIDVVARGSQIQIARLPTPNKD</sequence>
<dbReference type="GO" id="GO:0006400">
    <property type="term" value="P:tRNA modification"/>
    <property type="evidence" value="ECO:0007669"/>
    <property type="project" value="UniProtKB-UniRule"/>
</dbReference>
<comment type="catalytic activity">
    <reaction evidence="5 6">
        <text>cytidine(34) in tRNA(Ile2) + L-lysine + ATP = lysidine(34) in tRNA(Ile2) + AMP + diphosphate + H(+)</text>
        <dbReference type="Rhea" id="RHEA:43744"/>
        <dbReference type="Rhea" id="RHEA-COMP:10625"/>
        <dbReference type="Rhea" id="RHEA-COMP:10670"/>
        <dbReference type="ChEBI" id="CHEBI:15378"/>
        <dbReference type="ChEBI" id="CHEBI:30616"/>
        <dbReference type="ChEBI" id="CHEBI:32551"/>
        <dbReference type="ChEBI" id="CHEBI:33019"/>
        <dbReference type="ChEBI" id="CHEBI:82748"/>
        <dbReference type="ChEBI" id="CHEBI:83665"/>
        <dbReference type="ChEBI" id="CHEBI:456215"/>
        <dbReference type="EC" id="6.3.4.19"/>
    </reaction>
</comment>
<keyword evidence="3 6" id="KW-0547">Nucleotide-binding</keyword>
<dbReference type="GO" id="GO:0005524">
    <property type="term" value="F:ATP binding"/>
    <property type="evidence" value="ECO:0007669"/>
    <property type="project" value="UniProtKB-UniRule"/>
</dbReference>
<dbReference type="GO" id="GO:0032267">
    <property type="term" value="F:tRNA(Ile)-lysidine synthase activity"/>
    <property type="evidence" value="ECO:0007669"/>
    <property type="project" value="UniProtKB-EC"/>
</dbReference>
<comment type="caution">
    <text evidence="9">The sequence shown here is derived from an EMBL/GenBank/DDBJ whole genome shotgun (WGS) entry which is preliminary data.</text>
</comment>
<accession>A0A5C5WTL6</accession>
<feature type="domain" description="tRNA(Ile)-lysidine/2-thiocytidine synthase N-terminal" evidence="8">
    <location>
        <begin position="32"/>
        <end position="110"/>
    </location>
</feature>
<evidence type="ECO:0000256" key="2">
    <source>
        <dbReference type="ARBA" id="ARBA00022694"/>
    </source>
</evidence>
<comment type="similarity">
    <text evidence="6">Belongs to the tRNA(Ile)-lysidine synthase family.</text>
</comment>
<comment type="domain">
    <text evidence="6">The N-terminal region contains the highly conserved SGGXDS motif, predicted to be a P-loop motif involved in ATP binding.</text>
</comment>
<organism evidence="9 10">
    <name type="scientific">Rubripirellula amarantea</name>
    <dbReference type="NCBI Taxonomy" id="2527999"/>
    <lineage>
        <taxon>Bacteria</taxon>
        <taxon>Pseudomonadati</taxon>
        <taxon>Planctomycetota</taxon>
        <taxon>Planctomycetia</taxon>
        <taxon>Pirellulales</taxon>
        <taxon>Pirellulaceae</taxon>
        <taxon>Rubripirellula</taxon>
    </lineage>
</organism>
<dbReference type="RefSeq" id="WP_146514031.1">
    <property type="nucleotide sequence ID" value="NZ_SJPI01000001.1"/>
</dbReference>
<dbReference type="EMBL" id="SJPI01000001">
    <property type="protein sequence ID" value="TWT53898.1"/>
    <property type="molecule type" value="Genomic_DNA"/>
</dbReference>
<dbReference type="CDD" id="cd01992">
    <property type="entry name" value="TilS_N"/>
    <property type="match status" value="1"/>
</dbReference>
<dbReference type="InterPro" id="IPR014729">
    <property type="entry name" value="Rossmann-like_a/b/a_fold"/>
</dbReference>
<dbReference type="InterPro" id="IPR012094">
    <property type="entry name" value="tRNA_Ile_lys_synt"/>
</dbReference>
<evidence type="ECO:0000313" key="10">
    <source>
        <dbReference type="Proteomes" id="UP000316598"/>
    </source>
</evidence>
<proteinExistence type="inferred from homology"/>
<keyword evidence="4 6" id="KW-0067">ATP-binding</keyword>
<dbReference type="EC" id="6.3.4.19" evidence="6"/>
<feature type="domain" description="tRNA(Ile)-lysidine/2-thiocytidine synthase N-terminal" evidence="8">
    <location>
        <begin position="175"/>
        <end position="274"/>
    </location>
</feature>
<feature type="compositionally biased region" description="Polar residues" evidence="7">
    <location>
        <begin position="131"/>
        <end position="150"/>
    </location>
</feature>
<evidence type="ECO:0000256" key="1">
    <source>
        <dbReference type="ARBA" id="ARBA00022598"/>
    </source>
</evidence>
<keyword evidence="1 6" id="KW-0436">Ligase</keyword>
<gene>
    <name evidence="6 9" type="primary">tilS</name>
    <name evidence="9" type="ORF">Pla22_15320</name>
</gene>
<evidence type="ECO:0000313" key="9">
    <source>
        <dbReference type="EMBL" id="TWT53898.1"/>
    </source>
</evidence>
<keyword evidence="10" id="KW-1185">Reference proteome</keyword>
<evidence type="ECO:0000256" key="5">
    <source>
        <dbReference type="ARBA" id="ARBA00048539"/>
    </source>
</evidence>
<dbReference type="GO" id="GO:0005737">
    <property type="term" value="C:cytoplasm"/>
    <property type="evidence" value="ECO:0007669"/>
    <property type="project" value="UniProtKB-SubCell"/>
</dbReference>
<evidence type="ECO:0000259" key="8">
    <source>
        <dbReference type="Pfam" id="PF01171"/>
    </source>
</evidence>
<feature type="region of interest" description="Disordered" evidence="7">
    <location>
        <begin position="100"/>
        <end position="173"/>
    </location>
</feature>
<dbReference type="SUPFAM" id="SSF52402">
    <property type="entry name" value="Adenine nucleotide alpha hydrolases-like"/>
    <property type="match status" value="1"/>
</dbReference>
<dbReference type="OrthoDB" id="9807403at2"/>
<dbReference type="Gene3D" id="3.40.50.620">
    <property type="entry name" value="HUPs"/>
    <property type="match status" value="1"/>
</dbReference>
<evidence type="ECO:0000256" key="3">
    <source>
        <dbReference type="ARBA" id="ARBA00022741"/>
    </source>
</evidence>
<keyword evidence="2 6" id="KW-0819">tRNA processing</keyword>
<dbReference type="AlphaFoldDB" id="A0A5C5WTL6"/>
<comment type="function">
    <text evidence="6">Ligates lysine onto the cytidine present at position 34 of the AUA codon-specific tRNA(Ile) that contains the anticodon CAU, in an ATP-dependent manner. Cytidine is converted to lysidine, thus changing the amino acid specificity of the tRNA from methionine to isoleucine.</text>
</comment>
<dbReference type="PANTHER" id="PTHR43033:SF1">
    <property type="entry name" value="TRNA(ILE)-LYSIDINE SYNTHASE-RELATED"/>
    <property type="match status" value="1"/>
</dbReference>
<comment type="subcellular location">
    <subcellularLocation>
        <location evidence="6">Cytoplasm</location>
    </subcellularLocation>
</comment>
<feature type="compositionally biased region" description="Low complexity" evidence="7">
    <location>
        <begin position="110"/>
        <end position="130"/>
    </location>
</feature>
<keyword evidence="6" id="KW-0963">Cytoplasm</keyword>
<protein>
    <recommendedName>
        <fullName evidence="6">tRNA(Ile)-lysidine synthase</fullName>
        <ecNumber evidence="6">6.3.4.19</ecNumber>
    </recommendedName>
    <alternativeName>
        <fullName evidence="6">tRNA(Ile)-2-lysyl-cytidine synthase</fullName>
    </alternativeName>
    <alternativeName>
        <fullName evidence="6">tRNA(Ile)-lysidine synthetase</fullName>
    </alternativeName>
</protein>
<dbReference type="Proteomes" id="UP000316598">
    <property type="component" value="Unassembled WGS sequence"/>
</dbReference>
<evidence type="ECO:0000256" key="6">
    <source>
        <dbReference type="HAMAP-Rule" id="MF_01161"/>
    </source>
</evidence>
<evidence type="ECO:0000256" key="7">
    <source>
        <dbReference type="SAM" id="MobiDB-lite"/>
    </source>
</evidence>
<name>A0A5C5WTL6_9BACT</name>
<dbReference type="InterPro" id="IPR012795">
    <property type="entry name" value="tRNA_Ile_lys_synt_N"/>
</dbReference>
<reference evidence="9 10" key="1">
    <citation type="submission" date="2019-02" db="EMBL/GenBank/DDBJ databases">
        <title>Deep-cultivation of Planctomycetes and their phenomic and genomic characterization uncovers novel biology.</title>
        <authorList>
            <person name="Wiegand S."/>
            <person name="Jogler M."/>
            <person name="Boedeker C."/>
            <person name="Pinto D."/>
            <person name="Vollmers J."/>
            <person name="Rivas-Marin E."/>
            <person name="Kohn T."/>
            <person name="Peeters S.H."/>
            <person name="Heuer A."/>
            <person name="Rast P."/>
            <person name="Oberbeckmann S."/>
            <person name="Bunk B."/>
            <person name="Jeske O."/>
            <person name="Meyerdierks A."/>
            <person name="Storesund J.E."/>
            <person name="Kallscheuer N."/>
            <person name="Luecker S."/>
            <person name="Lage O.M."/>
            <person name="Pohl T."/>
            <person name="Merkel B.J."/>
            <person name="Hornburger P."/>
            <person name="Mueller R.-W."/>
            <person name="Bruemmer F."/>
            <person name="Labrenz M."/>
            <person name="Spormann A.M."/>
            <person name="Op Den Camp H."/>
            <person name="Overmann J."/>
            <person name="Amann R."/>
            <person name="Jetten M.S.M."/>
            <person name="Mascher T."/>
            <person name="Medema M.H."/>
            <person name="Devos D.P."/>
            <person name="Kaster A.-K."/>
            <person name="Ovreas L."/>
            <person name="Rohde M."/>
            <person name="Galperin M.Y."/>
            <person name="Jogler C."/>
        </authorList>
    </citation>
    <scope>NUCLEOTIDE SEQUENCE [LARGE SCALE GENOMIC DNA]</scope>
    <source>
        <strain evidence="9 10">Pla22</strain>
    </source>
</reference>
<feature type="binding site" evidence="6">
    <location>
        <begin position="37"/>
        <end position="42"/>
    </location>
    <ligand>
        <name>ATP</name>
        <dbReference type="ChEBI" id="CHEBI:30616"/>
    </ligand>
</feature>
<dbReference type="Pfam" id="PF01171">
    <property type="entry name" value="ATP_bind_3"/>
    <property type="match status" value="2"/>
</dbReference>
<dbReference type="NCBIfam" id="TIGR02432">
    <property type="entry name" value="lysidine_TilS_N"/>
    <property type="match status" value="1"/>
</dbReference>
<dbReference type="HAMAP" id="MF_01161">
    <property type="entry name" value="tRNA_Ile_lys_synt"/>
    <property type="match status" value="1"/>
</dbReference>